<feature type="domain" description="HIT" evidence="4">
    <location>
        <begin position="3"/>
        <end position="109"/>
    </location>
</feature>
<evidence type="ECO:0000256" key="2">
    <source>
        <dbReference type="PIRSR" id="PIRSR601310-3"/>
    </source>
</evidence>
<dbReference type="EMBL" id="CP001999">
    <property type="protein sequence ID" value="ADG92158.1"/>
    <property type="molecule type" value="Genomic_DNA"/>
</dbReference>
<accession>D5UZC1</accession>
<protein>
    <submittedName>
        <fullName evidence="5">Histidine triad (HIT) protein</fullName>
    </submittedName>
</protein>
<dbReference type="eggNOG" id="COG0537">
    <property type="taxonomic scope" value="Bacteria"/>
</dbReference>
<dbReference type="Pfam" id="PF01230">
    <property type="entry name" value="HIT"/>
    <property type="match status" value="1"/>
</dbReference>
<dbReference type="InterPro" id="IPR011146">
    <property type="entry name" value="HIT-like"/>
</dbReference>
<evidence type="ECO:0000256" key="1">
    <source>
        <dbReference type="PIRSR" id="PIRSR601310-1"/>
    </source>
</evidence>
<dbReference type="PROSITE" id="PS00892">
    <property type="entry name" value="HIT_1"/>
    <property type="match status" value="1"/>
</dbReference>
<evidence type="ECO:0000259" key="4">
    <source>
        <dbReference type="PROSITE" id="PS51084"/>
    </source>
</evidence>
<sequence length="114" mass="12749">MCIFCKIVNGEIPNKTILEDEKFLAFEDINPACKVHALIIPKEHYTSFDVVPPKVMAGMTEFIQKVASKLNLRDDGYRLITNIGEQGGQVVHHLHFHVLGGEYVGSLVGNKNKE</sequence>
<dbReference type="PROSITE" id="PS51084">
    <property type="entry name" value="HIT_2"/>
    <property type="match status" value="1"/>
</dbReference>
<dbReference type="GO" id="GO:0003824">
    <property type="term" value="F:catalytic activity"/>
    <property type="evidence" value="ECO:0007669"/>
    <property type="project" value="InterPro"/>
</dbReference>
<dbReference type="Proteomes" id="UP000000939">
    <property type="component" value="Chromosome"/>
</dbReference>
<dbReference type="InterPro" id="IPR001310">
    <property type="entry name" value="Histidine_triad_HIT"/>
</dbReference>
<dbReference type="PRINTS" id="PR00332">
    <property type="entry name" value="HISTRIAD"/>
</dbReference>
<dbReference type="RefSeq" id="WP_013134303.1">
    <property type="nucleotide sequence ID" value="NC_014166.1"/>
</dbReference>
<keyword evidence="6" id="KW-1185">Reference proteome</keyword>
<dbReference type="CDD" id="cd01276">
    <property type="entry name" value="PKCI_related"/>
    <property type="match status" value="1"/>
</dbReference>
<feature type="active site" description="Tele-AMP-histidine intermediate" evidence="1">
    <location>
        <position position="95"/>
    </location>
</feature>
<evidence type="ECO:0000313" key="6">
    <source>
        <dbReference type="Proteomes" id="UP000000939"/>
    </source>
</evidence>
<evidence type="ECO:0000256" key="3">
    <source>
        <dbReference type="PROSITE-ProRule" id="PRU00464"/>
    </source>
</evidence>
<dbReference type="InterPro" id="IPR019808">
    <property type="entry name" value="Histidine_triad_CS"/>
</dbReference>
<dbReference type="InterPro" id="IPR036265">
    <property type="entry name" value="HIT-like_sf"/>
</dbReference>
<dbReference type="Gene3D" id="3.30.428.10">
    <property type="entry name" value="HIT-like"/>
    <property type="match status" value="1"/>
</dbReference>
<reference evidence="5 6" key="1">
    <citation type="journal article" date="2010" name="Stand. Genomic Sci.">
        <title>Complete genome sequence of Arcobacter nitrofigilis type strain (CI).</title>
        <authorList>
            <person name="Pati A."/>
            <person name="Gronow S."/>
            <person name="Lapidus A."/>
            <person name="Copeland A."/>
            <person name="Glavina Del Rio T."/>
            <person name="Nolan M."/>
            <person name="Lucas S."/>
            <person name="Tice H."/>
            <person name="Cheng J.F."/>
            <person name="Han C."/>
            <person name="Chertkov O."/>
            <person name="Bruce D."/>
            <person name="Tapia R."/>
            <person name="Goodwin L."/>
            <person name="Pitluck S."/>
            <person name="Liolios K."/>
            <person name="Ivanova N."/>
            <person name="Mavromatis K."/>
            <person name="Chen A."/>
            <person name="Palaniappan K."/>
            <person name="Land M."/>
            <person name="Hauser L."/>
            <person name="Chang Y.J."/>
            <person name="Jeffries C.D."/>
            <person name="Detter J.C."/>
            <person name="Rohde M."/>
            <person name="Goker M."/>
            <person name="Bristow J."/>
            <person name="Eisen J.A."/>
            <person name="Markowitz V."/>
            <person name="Hugenholtz P."/>
            <person name="Klenk H.P."/>
            <person name="Kyrpides N.C."/>
        </authorList>
    </citation>
    <scope>NUCLEOTIDE SEQUENCE [LARGE SCALE GENOMIC DNA]</scope>
    <source>
        <strain evidence="6">ATCC 33309 / DSM 7299 / CCUG 15893 / LMG 7604 / NCTC 12251 / CI</strain>
    </source>
</reference>
<feature type="short sequence motif" description="Histidine triad motif" evidence="2 3">
    <location>
        <begin position="93"/>
        <end position="97"/>
    </location>
</feature>
<dbReference type="KEGG" id="ant:Arnit_0493"/>
<dbReference type="AlphaFoldDB" id="D5UZC1"/>
<dbReference type="OrthoDB" id="9784774at2"/>
<evidence type="ECO:0000313" key="5">
    <source>
        <dbReference type="EMBL" id="ADG92158.1"/>
    </source>
</evidence>
<proteinExistence type="predicted"/>
<gene>
    <name evidence="5" type="ordered locus">Arnit_0493</name>
</gene>
<dbReference type="SUPFAM" id="SSF54197">
    <property type="entry name" value="HIT-like"/>
    <property type="match status" value="1"/>
</dbReference>
<name>D5UZC1_ARCNC</name>
<dbReference type="PANTHER" id="PTHR23089">
    <property type="entry name" value="HISTIDINE TRIAD HIT PROTEIN"/>
    <property type="match status" value="1"/>
</dbReference>
<dbReference type="STRING" id="572480.Arnit_0493"/>
<organism evidence="5 6">
    <name type="scientific">Arcobacter nitrofigilis (strain ATCC 33309 / DSM 7299 / CCUG 15893 / LMG 7604 / NCTC 12251 / CI)</name>
    <name type="common">Campylobacter nitrofigilis</name>
    <dbReference type="NCBI Taxonomy" id="572480"/>
    <lineage>
        <taxon>Bacteria</taxon>
        <taxon>Pseudomonadati</taxon>
        <taxon>Campylobacterota</taxon>
        <taxon>Epsilonproteobacteria</taxon>
        <taxon>Campylobacterales</taxon>
        <taxon>Arcobacteraceae</taxon>
        <taxon>Arcobacter</taxon>
    </lineage>
</organism>
<dbReference type="HOGENOM" id="CLU_056776_8_1_7"/>